<evidence type="ECO:0000313" key="1">
    <source>
        <dbReference type="EMBL" id="OAF63912.1"/>
    </source>
</evidence>
<keyword evidence="2" id="KW-1185">Reference proteome</keyword>
<comment type="caution">
    <text evidence="1">The sequence shown here is derived from an EMBL/GenBank/DDBJ whole genome shotgun (WGS) entry which is preliminary data.</text>
</comment>
<organism evidence="1 2">
    <name type="scientific">Intoshia linei</name>
    <dbReference type="NCBI Taxonomy" id="1819745"/>
    <lineage>
        <taxon>Eukaryota</taxon>
        <taxon>Metazoa</taxon>
        <taxon>Spiralia</taxon>
        <taxon>Lophotrochozoa</taxon>
        <taxon>Mesozoa</taxon>
        <taxon>Orthonectida</taxon>
        <taxon>Rhopaluridae</taxon>
        <taxon>Intoshia</taxon>
    </lineage>
</organism>
<reference evidence="1 2" key="1">
    <citation type="submission" date="2016-04" db="EMBL/GenBank/DDBJ databases">
        <title>The genome of Intoshia linei affirms orthonectids as highly simplified spiralians.</title>
        <authorList>
            <person name="Mikhailov K.V."/>
            <person name="Slusarev G.S."/>
            <person name="Nikitin M.A."/>
            <person name="Logacheva M.D."/>
            <person name="Penin A."/>
            <person name="Aleoshin V."/>
            <person name="Panchin Y.V."/>
        </authorList>
    </citation>
    <scope>NUCLEOTIDE SEQUENCE [LARGE SCALE GENOMIC DNA]</scope>
    <source>
        <strain evidence="1">Intl2013</strain>
        <tissue evidence="1">Whole animal</tissue>
    </source>
</reference>
<dbReference type="EMBL" id="LWCA01002370">
    <property type="protein sequence ID" value="OAF63912.1"/>
    <property type="molecule type" value="Genomic_DNA"/>
</dbReference>
<dbReference type="Proteomes" id="UP000078046">
    <property type="component" value="Unassembled WGS sequence"/>
</dbReference>
<accession>A0A177AQW7</accession>
<dbReference type="AlphaFoldDB" id="A0A177AQW7"/>
<proteinExistence type="predicted"/>
<evidence type="ECO:0000313" key="2">
    <source>
        <dbReference type="Proteomes" id="UP000078046"/>
    </source>
</evidence>
<gene>
    <name evidence="1" type="ORF">A3Q56_08383</name>
</gene>
<protein>
    <submittedName>
        <fullName evidence="1">Uncharacterized protein</fullName>
    </submittedName>
</protein>
<feature type="non-terminal residue" evidence="1">
    <location>
        <position position="1"/>
    </location>
</feature>
<sequence>NLIKSKKYFNTPRIWTVPNCKGDCYYCYAYENSNLKKMNNWKIYPTLPSSTIPYINESKEKARKDFKKMVRGPPLIKVNIVLI</sequence>
<name>A0A177AQW7_9BILA</name>